<keyword evidence="2" id="KW-1185">Reference proteome</keyword>
<name>A0A1X7KXI6_9SPHI</name>
<dbReference type="OrthoDB" id="1163801at2"/>
<evidence type="ECO:0000313" key="2">
    <source>
        <dbReference type="Proteomes" id="UP000192980"/>
    </source>
</evidence>
<proteinExistence type="predicted"/>
<protein>
    <recommendedName>
        <fullName evidence="3">HTH domain-containing protein</fullName>
    </recommendedName>
</protein>
<organism evidence="1 2">
    <name type="scientific">Sphingobacterium psychroaquaticum</name>
    <dbReference type="NCBI Taxonomy" id="561061"/>
    <lineage>
        <taxon>Bacteria</taxon>
        <taxon>Pseudomonadati</taxon>
        <taxon>Bacteroidota</taxon>
        <taxon>Sphingobacteriia</taxon>
        <taxon>Sphingobacteriales</taxon>
        <taxon>Sphingobacteriaceae</taxon>
        <taxon>Sphingobacterium</taxon>
    </lineage>
</organism>
<evidence type="ECO:0000313" key="1">
    <source>
        <dbReference type="EMBL" id="SMG46328.1"/>
    </source>
</evidence>
<dbReference type="RefSeq" id="WP_085473995.1">
    <property type="nucleotide sequence ID" value="NZ_FXAU01000007.1"/>
</dbReference>
<dbReference type="STRING" id="561061.SAMN05660862_3292"/>
<gene>
    <name evidence="1" type="ORF">SAMN05660862_3292</name>
</gene>
<accession>A0A1X7KXI6</accession>
<dbReference type="EMBL" id="FXAU01000007">
    <property type="protein sequence ID" value="SMG46328.1"/>
    <property type="molecule type" value="Genomic_DNA"/>
</dbReference>
<dbReference type="Proteomes" id="UP000192980">
    <property type="component" value="Unassembled WGS sequence"/>
</dbReference>
<dbReference type="SUPFAM" id="SSF46785">
    <property type="entry name" value="Winged helix' DNA-binding domain"/>
    <property type="match status" value="1"/>
</dbReference>
<dbReference type="InterPro" id="IPR036390">
    <property type="entry name" value="WH_DNA-bd_sf"/>
</dbReference>
<evidence type="ECO:0008006" key="3">
    <source>
        <dbReference type="Google" id="ProtNLM"/>
    </source>
</evidence>
<dbReference type="AlphaFoldDB" id="A0A1X7KXI6"/>
<sequence length="108" mass="12743">MKVFIYIERINWLDELIQQRRTGTPKELARRFGISCSRLYRIIDYMKGMGAPIAYDRKLRTYYYTSLYSIQIKIEVQELNDAESEKILGGSCFLSKGRSLLFLCAERK</sequence>
<reference evidence="1 2" key="1">
    <citation type="submission" date="2017-04" db="EMBL/GenBank/DDBJ databases">
        <authorList>
            <person name="Afonso C.L."/>
            <person name="Miller P.J."/>
            <person name="Scott M.A."/>
            <person name="Spackman E."/>
            <person name="Goraichik I."/>
            <person name="Dimitrov K.M."/>
            <person name="Suarez D.L."/>
            <person name="Swayne D.E."/>
        </authorList>
    </citation>
    <scope>NUCLEOTIDE SEQUENCE [LARGE SCALE GENOMIC DNA]</scope>
    <source>
        <strain evidence="1 2">DSM 22418</strain>
    </source>
</reference>